<name>A0AAE2C077_9LAMI</name>
<evidence type="ECO:0000313" key="2">
    <source>
        <dbReference type="EMBL" id="KAK4404237.1"/>
    </source>
</evidence>
<protein>
    <submittedName>
        <fullName evidence="2">Uncharacterized protein</fullName>
    </submittedName>
</protein>
<feature type="region of interest" description="Disordered" evidence="1">
    <location>
        <begin position="89"/>
        <end position="124"/>
    </location>
</feature>
<proteinExistence type="predicted"/>
<evidence type="ECO:0000256" key="1">
    <source>
        <dbReference type="SAM" id="MobiDB-lite"/>
    </source>
</evidence>
<gene>
    <name evidence="2" type="ORF">Sango_0792300</name>
</gene>
<comment type="caution">
    <text evidence="2">The sequence shown here is derived from an EMBL/GenBank/DDBJ whole genome shotgun (WGS) entry which is preliminary data.</text>
</comment>
<reference evidence="2" key="2">
    <citation type="journal article" date="2024" name="Plant">
        <title>Genomic evolution and insights into agronomic trait innovations of Sesamum species.</title>
        <authorList>
            <person name="Miao H."/>
            <person name="Wang L."/>
            <person name="Qu L."/>
            <person name="Liu H."/>
            <person name="Sun Y."/>
            <person name="Le M."/>
            <person name="Wang Q."/>
            <person name="Wei S."/>
            <person name="Zheng Y."/>
            <person name="Lin W."/>
            <person name="Duan Y."/>
            <person name="Cao H."/>
            <person name="Xiong S."/>
            <person name="Wang X."/>
            <person name="Wei L."/>
            <person name="Li C."/>
            <person name="Ma Q."/>
            <person name="Ju M."/>
            <person name="Zhao R."/>
            <person name="Li G."/>
            <person name="Mu C."/>
            <person name="Tian Q."/>
            <person name="Mei H."/>
            <person name="Zhang T."/>
            <person name="Gao T."/>
            <person name="Zhang H."/>
        </authorList>
    </citation>
    <scope>NUCLEOTIDE SEQUENCE</scope>
    <source>
        <strain evidence="2">K16</strain>
    </source>
</reference>
<dbReference type="EMBL" id="JACGWL010000004">
    <property type="protein sequence ID" value="KAK4404237.1"/>
    <property type="molecule type" value="Genomic_DNA"/>
</dbReference>
<sequence>MRWRGGGEGEVDGRWLVWGSGGWWLVWGWGRSGGFAGVAGGWFGGGSGSGAVGWLGGGGGVGAGWFGGVEAQRFDSCNMASAPVLKKTNSISSESGGSESGSEEILSAMSSEDSVKPNESKDMRKTRSTILRSRSINGELFEYFGWVYHVGVNSIGQEFCHFRYLFIRGTYVEMYKRDPHDKPGTMPEQAAEYDLIIVLWPSFKRFESMKSTYSTRSCIQIQCPNLMQKPIRRGVIGPTLLVEDIGRRKVSHGDVYVLRFYNRLDQTKKGELMMLKDGWKHLIMLSNR</sequence>
<dbReference type="AlphaFoldDB" id="A0AAE2C077"/>
<dbReference type="Proteomes" id="UP001289374">
    <property type="component" value="Unassembled WGS sequence"/>
</dbReference>
<keyword evidence="3" id="KW-1185">Reference proteome</keyword>
<accession>A0AAE2C077</accession>
<organism evidence="2 3">
    <name type="scientific">Sesamum angolense</name>
    <dbReference type="NCBI Taxonomy" id="2727404"/>
    <lineage>
        <taxon>Eukaryota</taxon>
        <taxon>Viridiplantae</taxon>
        <taxon>Streptophyta</taxon>
        <taxon>Embryophyta</taxon>
        <taxon>Tracheophyta</taxon>
        <taxon>Spermatophyta</taxon>
        <taxon>Magnoliopsida</taxon>
        <taxon>eudicotyledons</taxon>
        <taxon>Gunneridae</taxon>
        <taxon>Pentapetalae</taxon>
        <taxon>asterids</taxon>
        <taxon>lamiids</taxon>
        <taxon>Lamiales</taxon>
        <taxon>Pedaliaceae</taxon>
        <taxon>Sesamum</taxon>
    </lineage>
</organism>
<evidence type="ECO:0000313" key="3">
    <source>
        <dbReference type="Proteomes" id="UP001289374"/>
    </source>
</evidence>
<feature type="compositionally biased region" description="Basic and acidic residues" evidence="1">
    <location>
        <begin position="113"/>
        <end position="124"/>
    </location>
</feature>
<reference evidence="2" key="1">
    <citation type="submission" date="2020-06" db="EMBL/GenBank/DDBJ databases">
        <authorList>
            <person name="Li T."/>
            <person name="Hu X."/>
            <person name="Zhang T."/>
            <person name="Song X."/>
            <person name="Zhang H."/>
            <person name="Dai N."/>
            <person name="Sheng W."/>
            <person name="Hou X."/>
            <person name="Wei L."/>
        </authorList>
    </citation>
    <scope>NUCLEOTIDE SEQUENCE</scope>
    <source>
        <strain evidence="2">K16</strain>
        <tissue evidence="2">Leaf</tissue>
    </source>
</reference>